<dbReference type="RefSeq" id="WP_000028963.1">
    <property type="nucleotide sequence ID" value="NC_018500.1"/>
</dbReference>
<evidence type="ECO:0008006" key="3">
    <source>
        <dbReference type="Google" id="ProtNLM"/>
    </source>
</evidence>
<protein>
    <recommendedName>
        <fullName evidence="3">DUF4747 family protein</fullName>
    </recommendedName>
</protein>
<organism evidence="1 2">
    <name type="scientific">Bacillus thuringiensis HD-771</name>
    <dbReference type="NCBI Taxonomy" id="1218175"/>
    <lineage>
        <taxon>Bacteria</taxon>
        <taxon>Bacillati</taxon>
        <taxon>Bacillota</taxon>
        <taxon>Bacilli</taxon>
        <taxon>Bacillales</taxon>
        <taxon>Bacillaceae</taxon>
        <taxon>Bacillus</taxon>
        <taxon>Bacillus cereus group</taxon>
    </lineage>
</organism>
<dbReference type="Pfam" id="PF15931">
    <property type="entry name" value="DUF4747"/>
    <property type="match status" value="1"/>
</dbReference>
<name>A0A9W3JK74_BACTU</name>
<dbReference type="AlphaFoldDB" id="A0A9W3JK74"/>
<dbReference type="InterPro" id="IPR031832">
    <property type="entry name" value="DUF4747"/>
</dbReference>
<accession>A0A9W3JK74</accession>
<evidence type="ECO:0000313" key="2">
    <source>
        <dbReference type="Proteomes" id="UP000005259"/>
    </source>
</evidence>
<dbReference type="EMBL" id="CP003752">
    <property type="protein sequence ID" value="AFQ16331.1"/>
    <property type="molecule type" value="Genomic_DNA"/>
</dbReference>
<gene>
    <name evidence="1" type="ORF">BTG_14395</name>
</gene>
<evidence type="ECO:0000313" key="1">
    <source>
        <dbReference type="EMBL" id="AFQ16331.1"/>
    </source>
</evidence>
<proteinExistence type="predicted"/>
<reference evidence="1 2" key="1">
    <citation type="submission" date="2012-08" db="EMBL/GenBank/DDBJ databases">
        <authorList>
            <person name="Doggett N."/>
            <person name="Teshima H."/>
            <person name="Bruce D."/>
            <person name="Detter J.C."/>
            <person name="Johnson S.L."/>
            <person name="Han C."/>
        </authorList>
    </citation>
    <scope>NUCLEOTIDE SEQUENCE [LARGE SCALE GENOMIC DNA]</scope>
    <source>
        <strain evidence="1 2">HD-771</strain>
    </source>
</reference>
<dbReference type="Proteomes" id="UP000005259">
    <property type="component" value="Chromosome"/>
</dbReference>
<dbReference type="KEGG" id="bti:BTG_14395"/>
<sequence>MSITLYFSKVNINSHIFDVYEDKKKLKEILKKLYLNIKEDVSYVKKNLNYAENGETYIYDAEFKFNLINKLNDDTIVGTVIKTSTLFVNQVNQETGDRKKIPVENSEVIEFYFDVYKEIVTFHRTNRFGHAEFTEAFQELVNKCMSEESEQYHFEVALLREGLNVEDIQKQLKTIGNLEILKIEIIPPNPDDDLLDEIQENGEEYITDIKEGNVTHTSTIFTSKETRGLNIDAKIIQEEFKKISKIHSKLTDEEATRNGYVTVEAINKSGRLYSTNKNKAITDKIEEKPENFMTFATICKKKIASVVNSLK</sequence>